<accession>A0AAP0P9D2</accession>
<feature type="compositionally biased region" description="Basic and acidic residues" evidence="1">
    <location>
        <begin position="23"/>
        <end position="37"/>
    </location>
</feature>
<comment type="caution">
    <text evidence="2">The sequence shown here is derived from an EMBL/GenBank/DDBJ whole genome shotgun (WGS) entry which is preliminary data.</text>
</comment>
<dbReference type="EMBL" id="JBBNAG010000005">
    <property type="protein sequence ID" value="KAK9132745.1"/>
    <property type="molecule type" value="Genomic_DNA"/>
</dbReference>
<keyword evidence="3" id="KW-1185">Reference proteome</keyword>
<proteinExistence type="predicted"/>
<feature type="region of interest" description="Disordered" evidence="1">
    <location>
        <begin position="17"/>
        <end position="43"/>
    </location>
</feature>
<name>A0AAP0P9D2_9MAGN</name>
<reference evidence="2 3" key="1">
    <citation type="submission" date="2024-01" db="EMBL/GenBank/DDBJ databases">
        <title>Genome assemblies of Stephania.</title>
        <authorList>
            <person name="Yang L."/>
        </authorList>
    </citation>
    <scope>NUCLEOTIDE SEQUENCE [LARGE SCALE GENOMIC DNA]</scope>
    <source>
        <strain evidence="2">JXDWG</strain>
        <tissue evidence="2">Leaf</tissue>
    </source>
</reference>
<protein>
    <submittedName>
        <fullName evidence="2">Uncharacterized protein</fullName>
    </submittedName>
</protein>
<dbReference type="Proteomes" id="UP001419268">
    <property type="component" value="Unassembled WGS sequence"/>
</dbReference>
<evidence type="ECO:0000313" key="2">
    <source>
        <dbReference type="EMBL" id="KAK9132745.1"/>
    </source>
</evidence>
<dbReference type="AlphaFoldDB" id="A0AAP0P9D2"/>
<sequence>MRRNSLAVAAAAGEAAAASSGAGDRRAKAWLRRDEQRGGALSTGRMRDFDEIAMTRWRSRRRHAGIGSFQPMSTNDELIEQLRGDIKEIQISLLLVIQDKTFDCDQ</sequence>
<organism evidence="2 3">
    <name type="scientific">Stephania cephalantha</name>
    <dbReference type="NCBI Taxonomy" id="152367"/>
    <lineage>
        <taxon>Eukaryota</taxon>
        <taxon>Viridiplantae</taxon>
        <taxon>Streptophyta</taxon>
        <taxon>Embryophyta</taxon>
        <taxon>Tracheophyta</taxon>
        <taxon>Spermatophyta</taxon>
        <taxon>Magnoliopsida</taxon>
        <taxon>Ranunculales</taxon>
        <taxon>Menispermaceae</taxon>
        <taxon>Menispermoideae</taxon>
        <taxon>Cissampelideae</taxon>
        <taxon>Stephania</taxon>
    </lineage>
</organism>
<evidence type="ECO:0000256" key="1">
    <source>
        <dbReference type="SAM" id="MobiDB-lite"/>
    </source>
</evidence>
<evidence type="ECO:0000313" key="3">
    <source>
        <dbReference type="Proteomes" id="UP001419268"/>
    </source>
</evidence>
<gene>
    <name evidence="2" type="ORF">Scep_012273</name>
</gene>